<dbReference type="InterPro" id="IPR011678">
    <property type="entry name" value="EMC1_C"/>
</dbReference>
<dbReference type="InterPro" id="IPR011047">
    <property type="entry name" value="Quinoprotein_ADH-like_sf"/>
</dbReference>
<dbReference type="GO" id="GO:0072546">
    <property type="term" value="C:EMC complex"/>
    <property type="evidence" value="ECO:0007669"/>
    <property type="project" value="InterPro"/>
</dbReference>
<comment type="subunit">
    <text evidence="3">Component of the ER membrane protein complex (EMC).</text>
</comment>
<evidence type="ECO:0000256" key="6">
    <source>
        <dbReference type="ARBA" id="ARBA00022729"/>
    </source>
</evidence>
<evidence type="ECO:0000256" key="2">
    <source>
        <dbReference type="ARBA" id="ARBA00007904"/>
    </source>
</evidence>
<dbReference type="AlphaFoldDB" id="A0A9W7B3E7"/>
<evidence type="ECO:0000256" key="3">
    <source>
        <dbReference type="ARBA" id="ARBA00011276"/>
    </source>
</evidence>
<evidence type="ECO:0000313" key="14">
    <source>
        <dbReference type="Proteomes" id="UP001165122"/>
    </source>
</evidence>
<feature type="signal peptide" evidence="11">
    <location>
        <begin position="1"/>
        <end position="20"/>
    </location>
</feature>
<evidence type="ECO:0000256" key="1">
    <source>
        <dbReference type="ARBA" id="ARBA00004115"/>
    </source>
</evidence>
<evidence type="ECO:0000256" key="8">
    <source>
        <dbReference type="ARBA" id="ARBA00022989"/>
    </source>
</evidence>
<feature type="domain" description="ER membrane protein complex subunit 1 C-terminal" evidence="12">
    <location>
        <begin position="439"/>
        <end position="656"/>
    </location>
</feature>
<keyword evidence="9" id="KW-0472">Membrane</keyword>
<gene>
    <name evidence="13" type="ORF">TrLO_g8611</name>
</gene>
<evidence type="ECO:0000256" key="9">
    <source>
        <dbReference type="ARBA" id="ARBA00023136"/>
    </source>
</evidence>
<comment type="similarity">
    <text evidence="2">Belongs to the EMC1 family.</text>
</comment>
<dbReference type="EMBL" id="BRXW01000910">
    <property type="protein sequence ID" value="GMH78865.1"/>
    <property type="molecule type" value="Genomic_DNA"/>
</dbReference>
<name>A0A9W7B3E7_9STRA</name>
<keyword evidence="7" id="KW-0256">Endoplasmic reticulum</keyword>
<comment type="caution">
    <text evidence="13">The sequence shown here is derived from an EMBL/GenBank/DDBJ whole genome shotgun (WGS) entry which is preliminary data.</text>
</comment>
<dbReference type="InterPro" id="IPR026895">
    <property type="entry name" value="EMC1"/>
</dbReference>
<evidence type="ECO:0000313" key="13">
    <source>
        <dbReference type="EMBL" id="GMH78865.1"/>
    </source>
</evidence>
<evidence type="ECO:0000259" key="12">
    <source>
        <dbReference type="Pfam" id="PF07774"/>
    </source>
</evidence>
<protein>
    <recommendedName>
        <fullName evidence="4">ER membrane protein complex subunit 1</fullName>
    </recommendedName>
</protein>
<feature type="chain" id="PRO_5040993387" description="ER membrane protein complex subunit 1" evidence="11">
    <location>
        <begin position="21"/>
        <end position="657"/>
    </location>
</feature>
<dbReference type="Proteomes" id="UP001165122">
    <property type="component" value="Unassembled WGS sequence"/>
</dbReference>
<keyword evidence="6 11" id="KW-0732">Signal</keyword>
<dbReference type="OrthoDB" id="28092at2759"/>
<dbReference type="GO" id="GO:0034975">
    <property type="term" value="P:protein folding in endoplasmic reticulum"/>
    <property type="evidence" value="ECO:0007669"/>
    <property type="project" value="TreeGrafter"/>
</dbReference>
<sequence>MPRSLFSALLIACIVQTSSAIYALPGGVAWKDLSKLTDSGILEDQKNKYDSTYPSLSPSPPQTLQFLDKSSFLVTSPLGISALNIDTGARLWSHPLPSPKIEVTSSNVKLSSDGNIYTVDFLGRLSASSSKPKPTTPPTITDTAPKSIPNVFLPPSAIVSLRAESNGIIIECLNVNVCYAFEGSNHLWTSYDFLSSEIEDTKIQGEVVKTISKVDSQYYEYSLDTSTKSVAVKSLDYVTSEVSKIKFNPNCGILAHDDKFAYCNGQSTEFEKPILACYTNAVCAYESEIEGRISQINLLTGSAIGSEIIHVTSSTGVKTYINNTLTSSYNLSPSEKLIDYYHANPEEKISSNVHVTGEDGLLIKHSKNYIAIASEVVESIDVFSVETTAKKPKGVEPVQPTTTTKSKPTLSITLYDVTSGKVLHRQTHTTSKLLHLVITDNWTIYLLYNPTTKRTEISVICLYAGLIPKDGIGLTHSKGVPKNTGEGVFDRENPIALQRVYTVPKPVSGFEVGLSRFGIVPKSVFLTLKNGGIWSIDLRMLDPRRPTGDPNLGEKKEGLTKYDPVLPFIPTMVASTDRAVSLNKITTSPQTLESTINIFSSGESGGYFVRYKGRQRFDELPEEFNKTALIGGVVALGAIWLVGRGYARKKGVNIAWQ</sequence>
<proteinExistence type="inferred from homology"/>
<dbReference type="Pfam" id="PF07774">
    <property type="entry name" value="EMC1_C"/>
    <property type="match status" value="1"/>
</dbReference>
<keyword evidence="10" id="KW-0325">Glycoprotein</keyword>
<dbReference type="SUPFAM" id="SSF50998">
    <property type="entry name" value="Quinoprotein alcohol dehydrogenase-like"/>
    <property type="match status" value="1"/>
</dbReference>
<dbReference type="PANTHER" id="PTHR21573:SF0">
    <property type="entry name" value="ER MEMBRANE PROTEIN COMPLEX SUBUNIT 1"/>
    <property type="match status" value="1"/>
</dbReference>
<accession>A0A9W7B3E7</accession>
<dbReference type="PANTHER" id="PTHR21573">
    <property type="entry name" value="ER MEMBRANE PROTEIN COMPLEX SUBUNIT 1"/>
    <property type="match status" value="1"/>
</dbReference>
<evidence type="ECO:0000256" key="7">
    <source>
        <dbReference type="ARBA" id="ARBA00022824"/>
    </source>
</evidence>
<evidence type="ECO:0000256" key="11">
    <source>
        <dbReference type="SAM" id="SignalP"/>
    </source>
</evidence>
<organism evidence="13 14">
    <name type="scientific">Triparma laevis f. longispina</name>
    <dbReference type="NCBI Taxonomy" id="1714387"/>
    <lineage>
        <taxon>Eukaryota</taxon>
        <taxon>Sar</taxon>
        <taxon>Stramenopiles</taxon>
        <taxon>Ochrophyta</taxon>
        <taxon>Bolidophyceae</taxon>
        <taxon>Parmales</taxon>
        <taxon>Triparmaceae</taxon>
        <taxon>Triparma</taxon>
    </lineage>
</organism>
<keyword evidence="5" id="KW-0812">Transmembrane</keyword>
<reference evidence="14" key="1">
    <citation type="journal article" date="2023" name="Commun. Biol.">
        <title>Genome analysis of Parmales, the sister group of diatoms, reveals the evolutionary specialization of diatoms from phago-mixotrophs to photoautotrophs.</title>
        <authorList>
            <person name="Ban H."/>
            <person name="Sato S."/>
            <person name="Yoshikawa S."/>
            <person name="Yamada K."/>
            <person name="Nakamura Y."/>
            <person name="Ichinomiya M."/>
            <person name="Sato N."/>
            <person name="Blanc-Mathieu R."/>
            <person name="Endo H."/>
            <person name="Kuwata A."/>
            <person name="Ogata H."/>
        </authorList>
    </citation>
    <scope>NUCLEOTIDE SEQUENCE [LARGE SCALE GENOMIC DNA]</scope>
    <source>
        <strain evidence="14">NIES 3700</strain>
    </source>
</reference>
<evidence type="ECO:0000256" key="4">
    <source>
        <dbReference type="ARBA" id="ARBA00020824"/>
    </source>
</evidence>
<comment type="subcellular location">
    <subcellularLocation>
        <location evidence="1">Endoplasmic reticulum membrane</location>
        <topology evidence="1">Single-pass type I membrane protein</topology>
    </subcellularLocation>
</comment>
<evidence type="ECO:0000256" key="10">
    <source>
        <dbReference type="ARBA" id="ARBA00023180"/>
    </source>
</evidence>
<keyword evidence="8" id="KW-1133">Transmembrane helix</keyword>
<keyword evidence="14" id="KW-1185">Reference proteome</keyword>
<evidence type="ECO:0000256" key="5">
    <source>
        <dbReference type="ARBA" id="ARBA00022692"/>
    </source>
</evidence>